<dbReference type="Proteomes" id="UP001565368">
    <property type="component" value="Unassembled WGS sequence"/>
</dbReference>
<reference evidence="2 3" key="1">
    <citation type="submission" date="2023-08" db="EMBL/GenBank/DDBJ databases">
        <title>Annotated Genome Sequence of Vanrija albida AlHP1.</title>
        <authorList>
            <person name="Herzog R."/>
        </authorList>
    </citation>
    <scope>NUCLEOTIDE SEQUENCE [LARGE SCALE GENOMIC DNA]</scope>
    <source>
        <strain evidence="2 3">AlHP1</strain>
    </source>
</reference>
<evidence type="ECO:0008006" key="4">
    <source>
        <dbReference type="Google" id="ProtNLM"/>
    </source>
</evidence>
<keyword evidence="3" id="KW-1185">Reference proteome</keyword>
<feature type="compositionally biased region" description="Low complexity" evidence="1">
    <location>
        <begin position="48"/>
        <end position="62"/>
    </location>
</feature>
<protein>
    <recommendedName>
        <fullName evidence="4">RRM domain-containing protein</fullName>
    </recommendedName>
</protein>
<dbReference type="GeneID" id="95986922"/>
<feature type="compositionally biased region" description="Low complexity" evidence="1">
    <location>
        <begin position="229"/>
        <end position="249"/>
    </location>
</feature>
<gene>
    <name evidence="2" type="ORF">Q8F55_005879</name>
</gene>
<dbReference type="RefSeq" id="XP_069208999.1">
    <property type="nucleotide sequence ID" value="XM_069354357.1"/>
</dbReference>
<comment type="caution">
    <text evidence="2">The sequence shown here is derived from an EMBL/GenBank/DDBJ whole genome shotgun (WGS) entry which is preliminary data.</text>
</comment>
<dbReference type="EMBL" id="JBBXJM010000004">
    <property type="protein sequence ID" value="KAL1409055.1"/>
    <property type="molecule type" value="Genomic_DNA"/>
</dbReference>
<dbReference type="Gene3D" id="3.30.70.330">
    <property type="match status" value="1"/>
</dbReference>
<proteinExistence type="predicted"/>
<organism evidence="2 3">
    <name type="scientific">Vanrija albida</name>
    <dbReference type="NCBI Taxonomy" id="181172"/>
    <lineage>
        <taxon>Eukaryota</taxon>
        <taxon>Fungi</taxon>
        <taxon>Dikarya</taxon>
        <taxon>Basidiomycota</taxon>
        <taxon>Agaricomycotina</taxon>
        <taxon>Tremellomycetes</taxon>
        <taxon>Trichosporonales</taxon>
        <taxon>Trichosporonaceae</taxon>
        <taxon>Vanrija</taxon>
    </lineage>
</organism>
<feature type="compositionally biased region" description="Low complexity" evidence="1">
    <location>
        <begin position="265"/>
        <end position="288"/>
    </location>
</feature>
<dbReference type="InterPro" id="IPR012677">
    <property type="entry name" value="Nucleotide-bd_a/b_plait_sf"/>
</dbReference>
<feature type="region of interest" description="Disordered" evidence="1">
    <location>
        <begin position="1"/>
        <end position="119"/>
    </location>
</feature>
<evidence type="ECO:0000313" key="3">
    <source>
        <dbReference type="Proteomes" id="UP001565368"/>
    </source>
</evidence>
<dbReference type="InterPro" id="IPR035979">
    <property type="entry name" value="RBD_domain_sf"/>
</dbReference>
<evidence type="ECO:0000256" key="1">
    <source>
        <dbReference type="SAM" id="MobiDB-lite"/>
    </source>
</evidence>
<evidence type="ECO:0000313" key="2">
    <source>
        <dbReference type="EMBL" id="KAL1409055.1"/>
    </source>
</evidence>
<name>A0ABR3Q337_9TREE</name>
<accession>A0ABR3Q337</accession>
<sequence length="288" mass="29797">MSRSKPYTRTKGDPDSQWSHDLYDSTRTTLADRLSGTGASKTRGAKPSSSSLLDRLGGSSAGRELLPSSPLIGAASSSKLHGFTSEAPAPSKNAGRELLPGKAARVGRSSRPRGAVDAGQRNLVASGLGSALPSNRAVPAPQASVSIFGAARGPTWIRVERLAKGTTAEDVLSAFAPAPITNTRVLSRQQDRTATIELELADRAAADALVAQYDGVFADGDRLRLTIKQPAQQQQQQQRNGGGRAPAAPVSGKLNSDQVGRDQRSSATLAGAPAAAGGASLASRLSRR</sequence>
<feature type="region of interest" description="Disordered" evidence="1">
    <location>
        <begin position="229"/>
        <end position="288"/>
    </location>
</feature>
<dbReference type="SUPFAM" id="SSF54928">
    <property type="entry name" value="RNA-binding domain, RBD"/>
    <property type="match status" value="1"/>
</dbReference>